<dbReference type="PROSITE" id="PS50885">
    <property type="entry name" value="HAMP"/>
    <property type="match status" value="1"/>
</dbReference>
<dbReference type="SUPFAM" id="SSF55874">
    <property type="entry name" value="ATPase domain of HSP90 chaperone/DNA topoisomerase II/histidine kinase"/>
    <property type="match status" value="1"/>
</dbReference>
<dbReference type="Pfam" id="PF00512">
    <property type="entry name" value="HisKA"/>
    <property type="match status" value="1"/>
</dbReference>
<feature type="transmembrane region" description="Helical" evidence="10">
    <location>
        <begin position="130"/>
        <end position="155"/>
    </location>
</feature>
<dbReference type="InterPro" id="IPR003661">
    <property type="entry name" value="HisK_dim/P_dom"/>
</dbReference>
<dbReference type="Pfam" id="PF02518">
    <property type="entry name" value="HATPase_c"/>
    <property type="match status" value="1"/>
</dbReference>
<evidence type="ECO:0000256" key="5">
    <source>
        <dbReference type="ARBA" id="ARBA00022679"/>
    </source>
</evidence>
<dbReference type="Proteomes" id="UP001589898">
    <property type="component" value="Unassembled WGS sequence"/>
</dbReference>
<dbReference type="InterPro" id="IPR003660">
    <property type="entry name" value="HAMP_dom"/>
</dbReference>
<evidence type="ECO:0000256" key="2">
    <source>
        <dbReference type="ARBA" id="ARBA00004370"/>
    </source>
</evidence>
<evidence type="ECO:0000256" key="6">
    <source>
        <dbReference type="ARBA" id="ARBA00022692"/>
    </source>
</evidence>
<evidence type="ECO:0000259" key="12">
    <source>
        <dbReference type="PROSITE" id="PS50885"/>
    </source>
</evidence>
<dbReference type="SMART" id="SM00388">
    <property type="entry name" value="HisKA"/>
    <property type="match status" value="1"/>
</dbReference>
<dbReference type="EC" id="2.7.13.3" evidence="3"/>
<feature type="transmembrane region" description="Helical" evidence="10">
    <location>
        <begin position="12"/>
        <end position="32"/>
    </location>
</feature>
<evidence type="ECO:0000256" key="7">
    <source>
        <dbReference type="ARBA" id="ARBA00022777"/>
    </source>
</evidence>
<dbReference type="CDD" id="cd00082">
    <property type="entry name" value="HisKA"/>
    <property type="match status" value="1"/>
</dbReference>
<evidence type="ECO:0000256" key="9">
    <source>
        <dbReference type="ARBA" id="ARBA00023012"/>
    </source>
</evidence>
<keyword evidence="8 10" id="KW-1133">Transmembrane helix</keyword>
<dbReference type="Gene3D" id="3.30.565.10">
    <property type="entry name" value="Histidine kinase-like ATPase, C-terminal domain"/>
    <property type="match status" value="1"/>
</dbReference>
<dbReference type="SUPFAM" id="SSF47384">
    <property type="entry name" value="Homodimeric domain of signal transducing histidine kinase"/>
    <property type="match status" value="1"/>
</dbReference>
<keyword evidence="10" id="KW-0472">Membrane</keyword>
<evidence type="ECO:0000256" key="3">
    <source>
        <dbReference type="ARBA" id="ARBA00012438"/>
    </source>
</evidence>
<evidence type="ECO:0000259" key="11">
    <source>
        <dbReference type="PROSITE" id="PS50109"/>
    </source>
</evidence>
<keyword evidence="6 10" id="KW-0812">Transmembrane</keyword>
<evidence type="ECO:0000256" key="8">
    <source>
        <dbReference type="ARBA" id="ARBA00022989"/>
    </source>
</evidence>
<feature type="domain" description="HAMP" evidence="12">
    <location>
        <begin position="156"/>
        <end position="210"/>
    </location>
</feature>
<accession>A0ABV6SWC5</accession>
<keyword evidence="7 13" id="KW-0418">Kinase</keyword>
<evidence type="ECO:0000256" key="1">
    <source>
        <dbReference type="ARBA" id="ARBA00000085"/>
    </source>
</evidence>
<dbReference type="RefSeq" id="WP_189497658.1">
    <property type="nucleotide sequence ID" value="NZ_BMZT01000007.1"/>
</dbReference>
<dbReference type="GO" id="GO:0016301">
    <property type="term" value="F:kinase activity"/>
    <property type="evidence" value="ECO:0007669"/>
    <property type="project" value="UniProtKB-KW"/>
</dbReference>
<evidence type="ECO:0000313" key="14">
    <source>
        <dbReference type="Proteomes" id="UP001589898"/>
    </source>
</evidence>
<feature type="domain" description="Histidine kinase" evidence="11">
    <location>
        <begin position="218"/>
        <end position="424"/>
    </location>
</feature>
<dbReference type="InterPro" id="IPR036097">
    <property type="entry name" value="HisK_dim/P_sf"/>
</dbReference>
<keyword evidence="14" id="KW-1185">Reference proteome</keyword>
<dbReference type="InterPro" id="IPR003594">
    <property type="entry name" value="HATPase_dom"/>
</dbReference>
<dbReference type="InterPro" id="IPR036890">
    <property type="entry name" value="HATPase_C_sf"/>
</dbReference>
<reference evidence="13 14" key="1">
    <citation type="submission" date="2024-09" db="EMBL/GenBank/DDBJ databases">
        <authorList>
            <person name="Sun Q."/>
            <person name="Mori K."/>
        </authorList>
    </citation>
    <scope>NUCLEOTIDE SEQUENCE [LARGE SCALE GENOMIC DNA]</scope>
    <source>
        <strain evidence="13 14">KCTC 52403</strain>
    </source>
</reference>
<proteinExistence type="predicted"/>
<evidence type="ECO:0000256" key="4">
    <source>
        <dbReference type="ARBA" id="ARBA00022553"/>
    </source>
</evidence>
<name>A0ABV6SWC5_9GAMM</name>
<gene>
    <name evidence="13" type="ORF">ACFFFU_08280</name>
</gene>
<keyword evidence="4" id="KW-0597">Phosphoprotein</keyword>
<dbReference type="Gene3D" id="1.10.287.130">
    <property type="match status" value="1"/>
</dbReference>
<evidence type="ECO:0000256" key="10">
    <source>
        <dbReference type="SAM" id="Phobius"/>
    </source>
</evidence>
<comment type="caution">
    <text evidence="13">The sequence shown here is derived from an EMBL/GenBank/DDBJ whole genome shotgun (WGS) entry which is preliminary data.</text>
</comment>
<evidence type="ECO:0000313" key="13">
    <source>
        <dbReference type="EMBL" id="MFC0717745.1"/>
    </source>
</evidence>
<dbReference type="PANTHER" id="PTHR45436:SF16">
    <property type="entry name" value="HISTIDINE KINASE"/>
    <property type="match status" value="1"/>
</dbReference>
<protein>
    <recommendedName>
        <fullName evidence="3">histidine kinase</fullName>
        <ecNumber evidence="3">2.7.13.3</ecNumber>
    </recommendedName>
</protein>
<keyword evidence="5" id="KW-0808">Transferase</keyword>
<comment type="catalytic activity">
    <reaction evidence="1">
        <text>ATP + protein L-histidine = ADP + protein N-phospho-L-histidine.</text>
        <dbReference type="EC" id="2.7.13.3"/>
    </reaction>
</comment>
<dbReference type="SMART" id="SM00387">
    <property type="entry name" value="HATPase_c"/>
    <property type="match status" value="1"/>
</dbReference>
<dbReference type="PANTHER" id="PTHR45436">
    <property type="entry name" value="SENSOR HISTIDINE KINASE YKOH"/>
    <property type="match status" value="1"/>
</dbReference>
<dbReference type="EMBL" id="JBHLTF010000029">
    <property type="protein sequence ID" value="MFC0717745.1"/>
    <property type="molecule type" value="Genomic_DNA"/>
</dbReference>
<dbReference type="InterPro" id="IPR050428">
    <property type="entry name" value="TCS_sensor_his_kinase"/>
</dbReference>
<dbReference type="PROSITE" id="PS50109">
    <property type="entry name" value="HIS_KIN"/>
    <property type="match status" value="1"/>
</dbReference>
<keyword evidence="9" id="KW-0902">Two-component regulatory system</keyword>
<organism evidence="13 14">
    <name type="scientific">Luteimonas padinae</name>
    <dbReference type="NCBI Taxonomy" id="1714359"/>
    <lineage>
        <taxon>Bacteria</taxon>
        <taxon>Pseudomonadati</taxon>
        <taxon>Pseudomonadota</taxon>
        <taxon>Gammaproteobacteria</taxon>
        <taxon>Lysobacterales</taxon>
        <taxon>Lysobacteraceae</taxon>
        <taxon>Luteimonas</taxon>
    </lineage>
</organism>
<sequence length="428" mass="46309">MPARSSLRRRMVQGLLAYALLVSVAVYGYGFLVNERAEQLVWTALLEAEFDHIEDRRALSPDERWSDTETLFLYGDEAASPLPDALRGLAPGLHDEVVFGGKEWVVLVREVDGRLWALALDIGDFERREIFVAASVLAAMLVMVALLGLAIGWGVDRLMRPMREFAQDIAGLSPDRAGQRIALPADASTELAVIADALNDFIVRNEQYVERERAFIDSMSHELRTPVSVIAGAAELAAAQPGVPDAARQQIARIRRTGHEVERLIALLLVLAKDPGRLARSSDWIDLAELLPEIIDDHLPMAREKGLAVVLAAPARCDILAPLPVVQAAIGNLLRNAIENSDSGTIDIRVDGGAVVIDDPGHGMTPEEISAIYARMARGGGGRERGGIGLDLISRLCGHLGWTLDIASRPGQGTTTRLDLSAARGTRG</sequence>
<comment type="subcellular location">
    <subcellularLocation>
        <location evidence="2">Membrane</location>
    </subcellularLocation>
</comment>
<dbReference type="InterPro" id="IPR005467">
    <property type="entry name" value="His_kinase_dom"/>
</dbReference>